<dbReference type="GO" id="GO:0007076">
    <property type="term" value="P:mitotic chromosome condensation"/>
    <property type="evidence" value="ECO:0007669"/>
    <property type="project" value="EnsemblFungi"/>
</dbReference>
<evidence type="ECO:0000313" key="11">
    <source>
        <dbReference type="Proteomes" id="UP000095023"/>
    </source>
</evidence>
<sequence length="889" mass="100487">MATKIAELNSEDNSLQEYIQNVFQESQTSASSHRRLVRTLRKVLDRADELDEVTEFFNEFARCVAFVLPLRKAEQCAEKVVRFVTLFVKNCQLAEDEAPNPAYAQITDDLLAFLIHGVNAKLKNVRFRSIQLIACIVSTLNEIEDSLSRVLASELIDRLQDKEATIRVQSVLALSRLQIDISEEEDDEDYDNELGRLVTDKLLTLLYSDPSPEVRRAVLLNLIRTKQTLPYLLERARDESDLNRKWVFTRVLRQIPDFRMLSITMREKVLKWGLTDRDSGVKDTAVKLLANNWMENVDGDLMELLERLDVMNSEVPSLALAALFDLRPEIPTGIELPPEFWSELSVEGAFFAKCVCKYLHDKSIYSDVLPTLSQFAEMMESLLCTLNALDEDSPQAPEADFKLEQLLEIVENSDYSDEVGRRRILDVLRSILLSLSVSETLTRTCVRLYRKLSANDSDLALQISELFEELRERYLEPLEMTRKRRLSEDNDNPNDDSGMESDDSFHSAVSSVPESEQSGEYKTQKLVIELRFLIIIQAMLEISGKSLQSNQHITNMLKNNIVPAIRNHDEIIRMKGLRCLGLCGTVDIELARMNLNTFLQCFEDGDEVLKIEALKVITDFVIIHGFDLASDRNEATDTVPSRVPTTKEDFIKKLEETLRSALVAQDMAMLQTVGCEAAGKLLLLQFIKSSSLLNFLLVLYFHPLTSKNIELRQCLGYCLPAFCYSRSENQEIFSETFVESFATIAVALEETPSEDDDLTLSKVAGQFIEWLDPAKCLSEEPSSVAGMNVGKDILRYLPSANATERKALASVLGKLPLSPKVSLEYLRDVYEKGSNLVELNVLKDSASTSAVKKFVDRLETMAGQGAEDLSGMMEESILNEVAEEMLDAI</sequence>
<name>A0A1E4TLN8_9ASCO</name>
<evidence type="ECO:0000256" key="2">
    <source>
        <dbReference type="ARBA" id="ARBA00006533"/>
    </source>
</evidence>
<reference evidence="11" key="1">
    <citation type="submission" date="2016-02" db="EMBL/GenBank/DDBJ databases">
        <title>Comparative genomics of biotechnologically important yeasts.</title>
        <authorList>
            <consortium name="DOE Joint Genome Institute"/>
            <person name="Riley R."/>
            <person name="Haridas S."/>
            <person name="Wolfe K.H."/>
            <person name="Lopes M.R."/>
            <person name="Hittinger C.T."/>
            <person name="Goker M."/>
            <person name="Salamov A."/>
            <person name="Wisecaver J."/>
            <person name="Long T.M."/>
            <person name="Aerts A.L."/>
            <person name="Barry K."/>
            <person name="Choi C."/>
            <person name="Clum A."/>
            <person name="Coughlan A.Y."/>
            <person name="Deshpande S."/>
            <person name="Douglass A.P."/>
            <person name="Hanson S.J."/>
            <person name="Klenk H.-P."/>
            <person name="Labutti K."/>
            <person name="Lapidus A."/>
            <person name="Lindquist E."/>
            <person name="Lipzen A."/>
            <person name="Meier-Kolthoff J.P."/>
            <person name="Ohm R.A."/>
            <person name="Otillar R.P."/>
            <person name="Pangilinan J."/>
            <person name="Peng Y."/>
            <person name="Rokas A."/>
            <person name="Rosa C.A."/>
            <person name="Scheuner C."/>
            <person name="Sibirny A.A."/>
            <person name="Slot J.C."/>
            <person name="Stielow J.B."/>
            <person name="Sun H."/>
            <person name="Kurtzman C.P."/>
            <person name="Blackwell M."/>
            <person name="Jeffries T.W."/>
            <person name="Grigoriev I.V."/>
        </authorList>
    </citation>
    <scope>NUCLEOTIDE SEQUENCE [LARGE SCALE GENOMIC DNA]</scope>
    <source>
        <strain evidence="11">NRRL Y-17796</strain>
    </source>
</reference>
<comment type="similarity">
    <text evidence="2">Belongs to the CND3 (condensin subunit 3) family.</text>
</comment>
<evidence type="ECO:0000256" key="6">
    <source>
        <dbReference type="ARBA" id="ARBA00023067"/>
    </source>
</evidence>
<evidence type="ECO:0000259" key="9">
    <source>
        <dbReference type="Pfam" id="PF12719"/>
    </source>
</evidence>
<proteinExistence type="inferred from homology"/>
<keyword evidence="3" id="KW-0158">Chromosome</keyword>
<dbReference type="Pfam" id="PF12719">
    <property type="entry name" value="Cnd3"/>
    <property type="match status" value="1"/>
</dbReference>
<evidence type="ECO:0000256" key="4">
    <source>
        <dbReference type="ARBA" id="ARBA00022618"/>
    </source>
</evidence>
<evidence type="ECO:0000256" key="7">
    <source>
        <dbReference type="ARBA" id="ARBA00023306"/>
    </source>
</evidence>
<keyword evidence="5" id="KW-0498">Mitosis</keyword>
<dbReference type="GO" id="GO:0003690">
    <property type="term" value="F:double-stranded DNA binding"/>
    <property type="evidence" value="ECO:0007669"/>
    <property type="project" value="EnsemblFungi"/>
</dbReference>
<gene>
    <name evidence="10" type="ORF">CANCADRAFT_90069</name>
</gene>
<accession>A0A1E4TLN8</accession>
<dbReference type="GO" id="GO:0016887">
    <property type="term" value="F:ATP hydrolysis activity"/>
    <property type="evidence" value="ECO:0007669"/>
    <property type="project" value="EnsemblFungi"/>
</dbReference>
<comment type="subcellular location">
    <subcellularLocation>
        <location evidence="1">Chromosome</location>
    </subcellularLocation>
</comment>
<dbReference type="InterPro" id="IPR025977">
    <property type="entry name" value="Cnd3_C"/>
</dbReference>
<dbReference type="AlphaFoldDB" id="A0A1E4TLN8"/>
<organism evidence="10 11">
    <name type="scientific">Tortispora caseinolytica NRRL Y-17796</name>
    <dbReference type="NCBI Taxonomy" id="767744"/>
    <lineage>
        <taxon>Eukaryota</taxon>
        <taxon>Fungi</taxon>
        <taxon>Dikarya</taxon>
        <taxon>Ascomycota</taxon>
        <taxon>Saccharomycotina</taxon>
        <taxon>Trigonopsidomycetes</taxon>
        <taxon>Trigonopsidales</taxon>
        <taxon>Trigonopsidaceae</taxon>
        <taxon>Tortispora</taxon>
    </lineage>
</organism>
<dbReference type="InterPro" id="IPR016024">
    <property type="entry name" value="ARM-type_fold"/>
</dbReference>
<keyword evidence="11" id="KW-1185">Reference proteome</keyword>
<keyword evidence="7" id="KW-0131">Cell cycle</keyword>
<dbReference type="Gene3D" id="1.25.10.10">
    <property type="entry name" value="Leucine-rich Repeat Variant"/>
    <property type="match status" value="1"/>
</dbReference>
<dbReference type="InterPro" id="IPR027165">
    <property type="entry name" value="CND3"/>
</dbReference>
<evidence type="ECO:0000256" key="3">
    <source>
        <dbReference type="ARBA" id="ARBA00022454"/>
    </source>
</evidence>
<dbReference type="SUPFAM" id="SSF48371">
    <property type="entry name" value="ARM repeat"/>
    <property type="match status" value="1"/>
</dbReference>
<dbReference type="Proteomes" id="UP000095023">
    <property type="component" value="Unassembled WGS sequence"/>
</dbReference>
<feature type="domain" description="Nuclear condensin complex subunit 3 C-terminal" evidence="9">
    <location>
        <begin position="531"/>
        <end position="817"/>
    </location>
</feature>
<evidence type="ECO:0000256" key="8">
    <source>
        <dbReference type="SAM" id="MobiDB-lite"/>
    </source>
</evidence>
<keyword evidence="4" id="KW-0132">Cell division</keyword>
<dbReference type="OrthoDB" id="27187at2759"/>
<dbReference type="PANTHER" id="PTHR14418:SF5">
    <property type="entry name" value="CONDENSIN COMPLEX SUBUNIT 3"/>
    <property type="match status" value="1"/>
</dbReference>
<evidence type="ECO:0000256" key="1">
    <source>
        <dbReference type="ARBA" id="ARBA00004286"/>
    </source>
</evidence>
<dbReference type="GO" id="GO:0005634">
    <property type="term" value="C:nucleus"/>
    <property type="evidence" value="ECO:0007669"/>
    <property type="project" value="EnsemblFungi"/>
</dbReference>
<evidence type="ECO:0000256" key="5">
    <source>
        <dbReference type="ARBA" id="ARBA00022776"/>
    </source>
</evidence>
<dbReference type="GO" id="GO:0051301">
    <property type="term" value="P:cell division"/>
    <property type="evidence" value="ECO:0007669"/>
    <property type="project" value="UniProtKB-KW"/>
</dbReference>
<dbReference type="GO" id="GO:0000793">
    <property type="term" value="C:condensed chromosome"/>
    <property type="evidence" value="ECO:0007669"/>
    <property type="project" value="TreeGrafter"/>
</dbReference>
<feature type="compositionally biased region" description="Acidic residues" evidence="8">
    <location>
        <begin position="489"/>
        <end position="502"/>
    </location>
</feature>
<dbReference type="EMBL" id="KV453841">
    <property type="protein sequence ID" value="ODV92637.1"/>
    <property type="molecule type" value="Genomic_DNA"/>
</dbReference>
<evidence type="ECO:0000313" key="10">
    <source>
        <dbReference type="EMBL" id="ODV92637.1"/>
    </source>
</evidence>
<feature type="region of interest" description="Disordered" evidence="8">
    <location>
        <begin position="482"/>
        <end position="517"/>
    </location>
</feature>
<dbReference type="GO" id="GO:1990814">
    <property type="term" value="F:DNA/DNA annealing activity"/>
    <property type="evidence" value="ECO:0007669"/>
    <property type="project" value="EnsemblFungi"/>
</dbReference>
<dbReference type="GO" id="GO:0000796">
    <property type="term" value="C:condensin complex"/>
    <property type="evidence" value="ECO:0007669"/>
    <property type="project" value="EnsemblFungi"/>
</dbReference>
<keyword evidence="6" id="KW-0226">DNA condensation</keyword>
<protein>
    <recommendedName>
        <fullName evidence="9">Nuclear condensin complex subunit 3 C-terminal domain-containing protein</fullName>
    </recommendedName>
</protein>
<dbReference type="GO" id="GO:0005737">
    <property type="term" value="C:cytoplasm"/>
    <property type="evidence" value="ECO:0007669"/>
    <property type="project" value="EnsemblFungi"/>
</dbReference>
<dbReference type="InterPro" id="IPR011989">
    <property type="entry name" value="ARM-like"/>
</dbReference>
<dbReference type="PANTHER" id="PTHR14418">
    <property type="entry name" value="CONDENSIN COMPLEX SUBUNIT 3-RELATED"/>
    <property type="match status" value="1"/>
</dbReference>
<feature type="compositionally biased region" description="Polar residues" evidence="8">
    <location>
        <begin position="507"/>
        <end position="517"/>
    </location>
</feature>